<dbReference type="InParanoid" id="A0A401GJ36"/>
<gene>
    <name evidence="1" type="ORF">SCP_0405620</name>
</gene>
<name>A0A401GJ36_9APHY</name>
<dbReference type="Proteomes" id="UP000287166">
    <property type="component" value="Unassembled WGS sequence"/>
</dbReference>
<organism evidence="1 2">
    <name type="scientific">Sparassis crispa</name>
    <dbReference type="NCBI Taxonomy" id="139825"/>
    <lineage>
        <taxon>Eukaryota</taxon>
        <taxon>Fungi</taxon>
        <taxon>Dikarya</taxon>
        <taxon>Basidiomycota</taxon>
        <taxon>Agaricomycotina</taxon>
        <taxon>Agaricomycetes</taxon>
        <taxon>Polyporales</taxon>
        <taxon>Sparassidaceae</taxon>
        <taxon>Sparassis</taxon>
    </lineage>
</organism>
<evidence type="ECO:0000313" key="2">
    <source>
        <dbReference type="Proteomes" id="UP000287166"/>
    </source>
</evidence>
<comment type="caution">
    <text evidence="1">The sequence shown here is derived from an EMBL/GenBank/DDBJ whole genome shotgun (WGS) entry which is preliminary data.</text>
</comment>
<dbReference type="RefSeq" id="XP_027613095.1">
    <property type="nucleotide sequence ID" value="XM_027757294.1"/>
</dbReference>
<dbReference type="AlphaFoldDB" id="A0A401GJ36"/>
<reference evidence="1 2" key="1">
    <citation type="journal article" date="2018" name="Sci. Rep.">
        <title>Genome sequence of the cauliflower mushroom Sparassis crispa (Hanabiratake) and its association with beneficial usage.</title>
        <authorList>
            <person name="Kiyama R."/>
            <person name="Furutani Y."/>
            <person name="Kawaguchi K."/>
            <person name="Nakanishi T."/>
        </authorList>
    </citation>
    <scope>NUCLEOTIDE SEQUENCE [LARGE SCALE GENOMIC DNA]</scope>
</reference>
<dbReference type="GeneID" id="38779099"/>
<accession>A0A401GJ36</accession>
<proteinExistence type="predicted"/>
<keyword evidence="2" id="KW-1185">Reference proteome</keyword>
<protein>
    <submittedName>
        <fullName evidence="1">Uncharacterized protein</fullName>
    </submittedName>
</protein>
<sequence>MDEVKWDIAAAMLVAGENKSDYAGGEGLYLVPAGSPGEGFPTQTLNDAPSSAAAQTYSLPHKTTIHFTLGAYHRWACGGITPLALAAVVLIVTPLRTVTQILTPIVTYDTPYTGEHYNKFIVMAHTAAVPYTPEPAVVAVSD</sequence>
<evidence type="ECO:0000313" key="1">
    <source>
        <dbReference type="EMBL" id="GBE82182.1"/>
    </source>
</evidence>
<dbReference type="EMBL" id="BFAD01000004">
    <property type="protein sequence ID" value="GBE82182.1"/>
    <property type="molecule type" value="Genomic_DNA"/>
</dbReference>